<proteinExistence type="predicted"/>
<organism evidence="1 2">
    <name type="scientific">Nannocystis radixulma</name>
    <dbReference type="NCBI Taxonomy" id="2995305"/>
    <lineage>
        <taxon>Bacteria</taxon>
        <taxon>Pseudomonadati</taxon>
        <taxon>Myxococcota</taxon>
        <taxon>Polyangia</taxon>
        <taxon>Nannocystales</taxon>
        <taxon>Nannocystaceae</taxon>
        <taxon>Nannocystis</taxon>
    </lineage>
</organism>
<accession>A0ABT5B1M9</accession>
<dbReference type="Proteomes" id="UP001217838">
    <property type="component" value="Unassembled WGS sequence"/>
</dbReference>
<evidence type="ECO:0000313" key="2">
    <source>
        <dbReference type="Proteomes" id="UP001217838"/>
    </source>
</evidence>
<reference evidence="1 2" key="1">
    <citation type="submission" date="2022-11" db="EMBL/GenBank/DDBJ databases">
        <title>Minimal conservation of predation-associated metabolite biosynthetic gene clusters underscores biosynthetic potential of Myxococcota including descriptions for ten novel species: Archangium lansinium sp. nov., Myxococcus landrumus sp. nov., Nannocystis bai.</title>
        <authorList>
            <person name="Ahearne A."/>
            <person name="Stevens C."/>
            <person name="Dowd S."/>
        </authorList>
    </citation>
    <scope>NUCLEOTIDE SEQUENCE [LARGE SCALE GENOMIC DNA]</scope>
    <source>
        <strain evidence="1 2">NCELM</strain>
    </source>
</reference>
<evidence type="ECO:0008006" key="3">
    <source>
        <dbReference type="Google" id="ProtNLM"/>
    </source>
</evidence>
<evidence type="ECO:0000313" key="1">
    <source>
        <dbReference type="EMBL" id="MDC0668008.1"/>
    </source>
</evidence>
<gene>
    <name evidence="1" type="ORF">POL58_09685</name>
</gene>
<keyword evidence="2" id="KW-1185">Reference proteome</keyword>
<dbReference type="EMBL" id="JAQNDN010000003">
    <property type="protein sequence ID" value="MDC0668008.1"/>
    <property type="molecule type" value="Genomic_DNA"/>
</dbReference>
<name>A0ABT5B1M9_9BACT</name>
<comment type="caution">
    <text evidence="1">The sequence shown here is derived from an EMBL/GenBank/DDBJ whole genome shotgun (WGS) entry which is preliminary data.</text>
</comment>
<sequence>MSISRSAEPTSSLRPLVVLALLVVPVGESLVFESEPGPEVELVPPLLLVPLLSLPSPVGTLPEPSVLVTGKAVTEVAPPTETPLRLSSPD</sequence>
<protein>
    <recommendedName>
        <fullName evidence="3">Secreted protein</fullName>
    </recommendedName>
</protein>